<dbReference type="InterPro" id="IPR003313">
    <property type="entry name" value="AraC-bd"/>
</dbReference>
<proteinExistence type="predicted"/>
<evidence type="ECO:0000259" key="2">
    <source>
        <dbReference type="Pfam" id="PF02311"/>
    </source>
</evidence>
<dbReference type="PANTHER" id="PTHR41517:SF1">
    <property type="entry name" value="CUPIN"/>
    <property type="match status" value="1"/>
</dbReference>
<dbReference type="SUPFAM" id="SSF51182">
    <property type="entry name" value="RmlC-like cupins"/>
    <property type="match status" value="1"/>
</dbReference>
<dbReference type="PANTHER" id="PTHR41517">
    <property type="entry name" value="1,2-DIOXYGENASE PROTEIN-RELATED"/>
    <property type="match status" value="1"/>
</dbReference>
<keyword evidence="1" id="KW-0238">DNA-binding</keyword>
<dbReference type="Gene3D" id="2.60.120.10">
    <property type="entry name" value="Jelly Rolls"/>
    <property type="match status" value="2"/>
</dbReference>
<dbReference type="GeneID" id="66516963"/>
<protein>
    <submittedName>
        <fullName evidence="3">AraC-like ligand binding domain protein</fullName>
    </submittedName>
</protein>
<evidence type="ECO:0000256" key="1">
    <source>
        <dbReference type="ARBA" id="ARBA00023125"/>
    </source>
</evidence>
<dbReference type="Pfam" id="PF02311">
    <property type="entry name" value="AraC_binding"/>
    <property type="match status" value="1"/>
</dbReference>
<dbReference type="InterPro" id="IPR047183">
    <property type="entry name" value="GDO-like"/>
</dbReference>
<gene>
    <name evidence="3" type="ORF">OI25_3038</name>
</gene>
<dbReference type="InterPro" id="IPR011051">
    <property type="entry name" value="RmlC_Cupin_sf"/>
</dbReference>
<evidence type="ECO:0000313" key="3">
    <source>
        <dbReference type="EMBL" id="AJZ60209.1"/>
    </source>
</evidence>
<accession>A0AAU8T2I0</accession>
<dbReference type="Proteomes" id="UP000032614">
    <property type="component" value="Chromosome 1"/>
</dbReference>
<dbReference type="GO" id="GO:0003677">
    <property type="term" value="F:DNA binding"/>
    <property type="evidence" value="ECO:0007669"/>
    <property type="project" value="UniProtKB-KW"/>
</dbReference>
<name>A0AAU8T2I0_9BURK</name>
<dbReference type="EMBL" id="CP010026">
    <property type="protein sequence ID" value="AJZ60209.1"/>
    <property type="molecule type" value="Genomic_DNA"/>
</dbReference>
<dbReference type="KEGG" id="bfn:OI25_3038"/>
<dbReference type="GO" id="GO:0051213">
    <property type="term" value="F:dioxygenase activity"/>
    <property type="evidence" value="ECO:0007669"/>
    <property type="project" value="InterPro"/>
</dbReference>
<dbReference type="InterPro" id="IPR014710">
    <property type="entry name" value="RmlC-like_jellyroll"/>
</dbReference>
<dbReference type="AlphaFoldDB" id="A0AAU8T2I0"/>
<reference evidence="3 4" key="1">
    <citation type="journal article" date="2015" name="Genome Announc.">
        <title>Complete genome sequences for 59 burkholderia isolates, both pathogenic and near neighbor.</title>
        <authorList>
            <person name="Johnson S.L."/>
            <person name="Bishop-Lilly K.A."/>
            <person name="Ladner J.T."/>
            <person name="Daligault H.E."/>
            <person name="Davenport K.W."/>
            <person name="Jaissle J."/>
            <person name="Frey K.G."/>
            <person name="Koroleva G.I."/>
            <person name="Bruce D.C."/>
            <person name="Coyne S.R."/>
            <person name="Broomall S.M."/>
            <person name="Li P.E."/>
            <person name="Teshima H."/>
            <person name="Gibbons H.S."/>
            <person name="Palacios G.F."/>
            <person name="Rosenzweig C.N."/>
            <person name="Redden C.L."/>
            <person name="Xu Y."/>
            <person name="Minogue T.D."/>
            <person name="Chain P.S."/>
        </authorList>
    </citation>
    <scope>NUCLEOTIDE SEQUENCE [LARGE SCALE GENOMIC DNA]</scope>
    <source>
        <strain evidence="3 4">ATCC BAA-463</strain>
    </source>
</reference>
<dbReference type="GO" id="GO:0006355">
    <property type="term" value="P:regulation of DNA-templated transcription"/>
    <property type="evidence" value="ECO:0007669"/>
    <property type="project" value="InterPro"/>
</dbReference>
<feature type="domain" description="AraC-type arabinose-binding/dimerisation" evidence="2">
    <location>
        <begin position="276"/>
        <end position="319"/>
    </location>
</feature>
<dbReference type="RefSeq" id="WP_046570308.1">
    <property type="nucleotide sequence ID" value="NZ_CP010026.1"/>
</dbReference>
<sequence>MQELKREFERRRAIFVDQTAKRARENLYWEPVVILREEIDAEVGRLATLPVPPDGRRQSLIVHPSARNGSPGLAPGIQVMLQVLLPGESTAPMRHNATEVNFCILGSGKTTVAGRTIAFKQYDVWNHPSYSTYSHCNDSSEIQVRLTYSNIALLQHMEIYVPDYEPPVAAERGETALQHIADPKRQNPYGMFPIGDDGGLLMPYETLINPTAVRSNPLHFPWAQVKIELDKLEALGSEYIGRRLYMMYNPVTGRTNGITPNFFATMTIRPPKIVDRPHRHVSAAINYYFSGSGYSMVAGNRYEWKAGDLMLSAPGWAVHNHASYDDYVYELTIQDQPLNICMESLLWQESLKDAPALLGTESGFRTNRDKALA</sequence>
<organism evidence="3 4">
    <name type="scientific">Paraburkholderia fungorum</name>
    <dbReference type="NCBI Taxonomy" id="134537"/>
    <lineage>
        <taxon>Bacteria</taxon>
        <taxon>Pseudomonadati</taxon>
        <taxon>Pseudomonadota</taxon>
        <taxon>Betaproteobacteria</taxon>
        <taxon>Burkholderiales</taxon>
        <taxon>Burkholderiaceae</taxon>
        <taxon>Paraburkholderia</taxon>
    </lineage>
</organism>
<evidence type="ECO:0000313" key="4">
    <source>
        <dbReference type="Proteomes" id="UP000032614"/>
    </source>
</evidence>